<keyword evidence="2" id="KW-1133">Transmembrane helix</keyword>
<feature type="transmembrane region" description="Helical" evidence="2">
    <location>
        <begin position="55"/>
        <end position="73"/>
    </location>
</feature>
<name>A0A1D8S5H4_9EURY</name>
<dbReference type="PANTHER" id="PTHR33507:SF3">
    <property type="entry name" value="INNER MEMBRANE PROTEIN YBBJ"/>
    <property type="match status" value="1"/>
</dbReference>
<sequence length="184" mass="19288">MASVLGTSLSTILLLAGLVLVVLEGFAPGAHFIVLGVALLAAGLLGILVPGAANPLVLGLTVLLAGAGSYYVYRHFEFYKGTDRGKTEGSAELMGRRGYVTERVTPRTGRVKLSEGGFDPTYAARSVEGEIGVGTEIIVVDPGGGNVVEVEALSDVDDIDRELERGRAREAEPVETETEDESRG</sequence>
<gene>
    <name evidence="3" type="ORF">HTSR_1430</name>
</gene>
<dbReference type="EMBL" id="CP016070">
    <property type="protein sequence ID" value="AOW80606.1"/>
    <property type="molecule type" value="Genomic_DNA"/>
</dbReference>
<evidence type="ECO:0000313" key="3">
    <source>
        <dbReference type="EMBL" id="AOW80606.1"/>
    </source>
</evidence>
<dbReference type="Proteomes" id="UP000185608">
    <property type="component" value="Chromosome"/>
</dbReference>
<dbReference type="STRING" id="1873524.HSR6_1502"/>
<accession>A0A1D8S5H4</accession>
<keyword evidence="3" id="KW-0378">Hydrolase</keyword>
<dbReference type="AlphaFoldDB" id="A0A1D8S5H4"/>
<dbReference type="GO" id="GO:0005886">
    <property type="term" value="C:plasma membrane"/>
    <property type="evidence" value="ECO:0007669"/>
    <property type="project" value="TreeGrafter"/>
</dbReference>
<dbReference type="PATRIC" id="fig|1855411.3.peg.1432"/>
<feature type="compositionally biased region" description="Basic and acidic residues" evidence="1">
    <location>
        <begin position="162"/>
        <end position="172"/>
    </location>
</feature>
<keyword evidence="2" id="KW-0812">Transmembrane</keyword>
<dbReference type="RefSeq" id="WP_070365288.1">
    <property type="nucleotide sequence ID" value="NZ_CP016070.1"/>
</dbReference>
<dbReference type="PANTHER" id="PTHR33507">
    <property type="entry name" value="INNER MEMBRANE PROTEIN YBBJ"/>
    <property type="match status" value="1"/>
</dbReference>
<evidence type="ECO:0000256" key="2">
    <source>
        <dbReference type="SAM" id="Phobius"/>
    </source>
</evidence>
<dbReference type="GO" id="GO:0006508">
    <property type="term" value="P:proteolysis"/>
    <property type="evidence" value="ECO:0007669"/>
    <property type="project" value="UniProtKB-KW"/>
</dbReference>
<feature type="region of interest" description="Disordered" evidence="1">
    <location>
        <begin position="159"/>
        <end position="184"/>
    </location>
</feature>
<evidence type="ECO:0000256" key="1">
    <source>
        <dbReference type="SAM" id="MobiDB-lite"/>
    </source>
</evidence>
<dbReference type="Gene3D" id="2.40.50.140">
    <property type="entry name" value="Nucleic acid-binding proteins"/>
    <property type="match status" value="1"/>
</dbReference>
<feature type="transmembrane region" description="Helical" evidence="2">
    <location>
        <begin position="6"/>
        <end position="23"/>
    </location>
</feature>
<proteinExistence type="predicted"/>
<dbReference type="GO" id="GO:0008233">
    <property type="term" value="F:peptidase activity"/>
    <property type="evidence" value="ECO:0007669"/>
    <property type="project" value="UniProtKB-KW"/>
</dbReference>
<dbReference type="InterPro" id="IPR012340">
    <property type="entry name" value="NA-bd_OB-fold"/>
</dbReference>
<evidence type="ECO:0000313" key="4">
    <source>
        <dbReference type="Proteomes" id="UP000185608"/>
    </source>
</evidence>
<feature type="compositionally biased region" description="Acidic residues" evidence="1">
    <location>
        <begin position="173"/>
        <end position="184"/>
    </location>
</feature>
<feature type="transmembrane region" description="Helical" evidence="2">
    <location>
        <begin position="30"/>
        <end position="49"/>
    </location>
</feature>
<keyword evidence="2" id="KW-0472">Membrane</keyword>
<keyword evidence="3" id="KW-0645">Protease</keyword>
<reference evidence="3 4" key="1">
    <citation type="submission" date="2016-06" db="EMBL/GenBank/DDBJ databases">
        <title>Discovery of anaerobic lithoheterotrophic haloarchaeon capable of sulfur respiration by hydrogen and formate.</title>
        <authorList>
            <person name="Sorokin D.Y."/>
            <person name="Kublanov I.V."/>
            <person name="Roman P."/>
            <person name="Sinninghe Damste J.S."/>
            <person name="Golyshin P.N."/>
            <person name="Rojo D."/>
            <person name="Ciordia S."/>
            <person name="Mena Md.C."/>
            <person name="Ferrer M."/>
            <person name="Smedile F."/>
            <person name="Messina E."/>
            <person name="La Cono V."/>
            <person name="Yakimov M.M."/>
        </authorList>
    </citation>
    <scope>NUCLEOTIDE SEQUENCE [LARGE SCALE GENOMIC DNA]</scope>
    <source>
        <strain evidence="3 4">HTSR1</strain>
    </source>
</reference>
<organism evidence="3 4">
    <name type="scientific">Halodesulfurarchaeum formicicum</name>
    <dbReference type="NCBI Taxonomy" id="1873524"/>
    <lineage>
        <taxon>Archaea</taxon>
        <taxon>Methanobacteriati</taxon>
        <taxon>Methanobacteriota</taxon>
        <taxon>Stenosarchaea group</taxon>
        <taxon>Halobacteria</taxon>
        <taxon>Halobacteriales</taxon>
        <taxon>Halobacteriaceae</taxon>
        <taxon>Halodesulfurarchaeum</taxon>
    </lineage>
</organism>
<dbReference type="GeneID" id="29829423"/>
<protein>
    <submittedName>
        <fullName evidence="3">Protease</fullName>
    </submittedName>
</protein>
<dbReference type="InterPro" id="IPR052165">
    <property type="entry name" value="Membrane_assoc_protease"/>
</dbReference>
<dbReference type="KEGG" id="halh:HTSR_1430"/>